<reference evidence="4" key="1">
    <citation type="journal article" date="2015" name="Nature">
        <title>Complex archaea that bridge the gap between prokaryotes and eukaryotes.</title>
        <authorList>
            <person name="Spang A."/>
            <person name="Saw J.H."/>
            <person name="Jorgensen S.L."/>
            <person name="Zaremba-Niedzwiedzka K."/>
            <person name="Martijn J."/>
            <person name="Lind A.E."/>
            <person name="van Eijk R."/>
            <person name="Schleper C."/>
            <person name="Guy L."/>
            <person name="Ettema T.J."/>
        </authorList>
    </citation>
    <scope>NUCLEOTIDE SEQUENCE</scope>
</reference>
<feature type="compositionally biased region" description="Acidic residues" evidence="1">
    <location>
        <begin position="186"/>
        <end position="204"/>
    </location>
</feature>
<dbReference type="InterPro" id="IPR046499">
    <property type="entry name" value="DUF6677"/>
</dbReference>
<proteinExistence type="predicted"/>
<feature type="transmembrane region" description="Helical" evidence="2">
    <location>
        <begin position="43"/>
        <end position="63"/>
    </location>
</feature>
<name>A0A0F9AZS1_9ZZZZ</name>
<feature type="transmembrane region" description="Helical" evidence="2">
    <location>
        <begin position="20"/>
        <end position="36"/>
    </location>
</feature>
<dbReference type="EMBL" id="LAZR01052034">
    <property type="protein sequence ID" value="KKK83864.1"/>
    <property type="molecule type" value="Genomic_DNA"/>
</dbReference>
<evidence type="ECO:0000259" key="3">
    <source>
        <dbReference type="Pfam" id="PF20382"/>
    </source>
</evidence>
<evidence type="ECO:0000256" key="1">
    <source>
        <dbReference type="SAM" id="MobiDB-lite"/>
    </source>
</evidence>
<feature type="region of interest" description="Disordered" evidence="1">
    <location>
        <begin position="184"/>
        <end position="204"/>
    </location>
</feature>
<keyword evidence="2" id="KW-0812">Transmembrane</keyword>
<organism evidence="4">
    <name type="scientific">marine sediment metagenome</name>
    <dbReference type="NCBI Taxonomy" id="412755"/>
    <lineage>
        <taxon>unclassified sequences</taxon>
        <taxon>metagenomes</taxon>
        <taxon>ecological metagenomes</taxon>
    </lineage>
</organism>
<sequence>MAKSLERIEAEKSVDLKDPALAAFLAWLIPGLGHLYQGRTAKAALFFICIMGTFVYGLSLGSSSAMGWGRVVYFSWRDGDKRLPYLCQVGVGVPAMPALVQSLRVSDGNKPLLGGFMAPPPLSGQREGNDGFTYRDEYGQPTLDTLNYHMARYFELGTVFTMIAGLLNVLAIYDAWGGPVFMETADKDDEDEQPDNETSPDDAS</sequence>
<accession>A0A0F9AZS1</accession>
<keyword evidence="2" id="KW-1133">Transmembrane helix</keyword>
<evidence type="ECO:0000313" key="4">
    <source>
        <dbReference type="EMBL" id="KKK83864.1"/>
    </source>
</evidence>
<protein>
    <recommendedName>
        <fullName evidence="3">DUF6677 domain-containing protein</fullName>
    </recommendedName>
</protein>
<feature type="domain" description="DUF6677" evidence="3">
    <location>
        <begin position="21"/>
        <end position="187"/>
    </location>
</feature>
<dbReference type="AlphaFoldDB" id="A0A0F9AZS1"/>
<keyword evidence="2" id="KW-0472">Membrane</keyword>
<feature type="transmembrane region" description="Helical" evidence="2">
    <location>
        <begin position="153"/>
        <end position="173"/>
    </location>
</feature>
<dbReference type="Pfam" id="PF20382">
    <property type="entry name" value="DUF6677"/>
    <property type="match status" value="1"/>
</dbReference>
<gene>
    <name evidence="4" type="ORF">LCGC14_2789100</name>
</gene>
<evidence type="ECO:0000256" key="2">
    <source>
        <dbReference type="SAM" id="Phobius"/>
    </source>
</evidence>
<comment type="caution">
    <text evidence="4">The sequence shown here is derived from an EMBL/GenBank/DDBJ whole genome shotgun (WGS) entry which is preliminary data.</text>
</comment>